<dbReference type="EMBL" id="BAVB01000272">
    <property type="protein sequence ID" value="GAE50800.1"/>
    <property type="molecule type" value="Genomic_DNA"/>
</dbReference>
<accession>W4S2G8</accession>
<protein>
    <submittedName>
        <fullName evidence="1">Uncharacterized protein</fullName>
    </submittedName>
</protein>
<organism evidence="1 2">
    <name type="scientific">Xanthomonas arboricola pv. pruni str. MAFF 311562</name>
    <dbReference type="NCBI Taxonomy" id="1414836"/>
    <lineage>
        <taxon>Bacteria</taxon>
        <taxon>Pseudomonadati</taxon>
        <taxon>Pseudomonadota</taxon>
        <taxon>Gammaproteobacteria</taxon>
        <taxon>Lysobacterales</taxon>
        <taxon>Lysobacteraceae</taxon>
        <taxon>Xanthomonas</taxon>
    </lineage>
</organism>
<evidence type="ECO:0000313" key="1">
    <source>
        <dbReference type="EMBL" id="GAE50800.1"/>
    </source>
</evidence>
<proteinExistence type="predicted"/>
<name>W4S2G8_9XANT</name>
<dbReference type="InterPro" id="IPR046732">
    <property type="entry name" value="DUF6624"/>
</dbReference>
<reference evidence="1 2" key="1">
    <citation type="submission" date="2014-01" db="EMBL/GenBank/DDBJ databases">
        <title>Genome sequence and analysis of Xanthomonas arboricola pv. pruni.</title>
        <authorList>
            <person name="Fujikawa T."/>
            <person name="Nakazono-Nagaoka E."/>
        </authorList>
    </citation>
    <scope>NUCLEOTIDE SEQUENCE [LARGE SCALE GENOMIC DNA]</scope>
    <source>
        <strain evidence="2">MAFF 311562</strain>
    </source>
</reference>
<dbReference type="Proteomes" id="UP000019143">
    <property type="component" value="Unassembled WGS sequence"/>
</dbReference>
<comment type="caution">
    <text evidence="1">The sequence shown here is derived from an EMBL/GenBank/DDBJ whole genome shotgun (WGS) entry which is preliminary data.</text>
</comment>
<dbReference type="Pfam" id="PF20329">
    <property type="entry name" value="DUF6624"/>
    <property type="match status" value="1"/>
</dbReference>
<evidence type="ECO:0000313" key="2">
    <source>
        <dbReference type="Proteomes" id="UP000019143"/>
    </source>
</evidence>
<gene>
    <name evidence="1" type="ORF">XPU_2332</name>
</gene>
<sequence>MPVSQSAAVTRLRCMTVPVAARVVSMAAVSFPAVLYRRDVVTFSDPGGLRMKTVMLGVLLWQLTTAGWAIAGADRTLQQGLPGMNASYREQLLALADADQKIREQIRGAFTAQQLQANQGAAKDMAMRLVASQRENQAALSALIEKFGFPDVASVGEDGAHAGFLVAQHSTDRTFRDGFLKSIEVAVARGSYSTADMALFVDRNLIMSGKPQRYGTQRKADGSLFELEDPAQLARRRADVGLPDEHGGSGGL</sequence>
<dbReference type="AlphaFoldDB" id="W4S2G8"/>